<organism evidence="15 16">
    <name type="scientific">Sarocladium strictum</name>
    <name type="common">Black bundle disease fungus</name>
    <name type="synonym">Acremonium strictum</name>
    <dbReference type="NCBI Taxonomy" id="5046"/>
    <lineage>
        <taxon>Eukaryota</taxon>
        <taxon>Fungi</taxon>
        <taxon>Dikarya</taxon>
        <taxon>Ascomycota</taxon>
        <taxon>Pezizomycotina</taxon>
        <taxon>Sordariomycetes</taxon>
        <taxon>Hypocreomycetidae</taxon>
        <taxon>Hypocreales</taxon>
        <taxon>Sarocladiaceae</taxon>
        <taxon>Sarocladium</taxon>
    </lineage>
</organism>
<dbReference type="Pfam" id="PF03443">
    <property type="entry name" value="AA9"/>
    <property type="match status" value="1"/>
</dbReference>
<feature type="region of interest" description="Disordered" evidence="12">
    <location>
        <begin position="243"/>
        <end position="299"/>
    </location>
</feature>
<comment type="catalytic activity">
    <reaction evidence="10">
        <text>[(1-&gt;4)-beta-D-glucosyl]n+m + reduced acceptor + O2 = 4-dehydro-beta-D-glucosyl-[(1-&gt;4)-beta-D-glucosyl]n-1 + [(1-&gt;4)-beta-D-glucosyl]m + acceptor + H2O.</text>
        <dbReference type="EC" id="1.14.99.56"/>
    </reaction>
</comment>
<proteinExistence type="inferred from homology"/>
<dbReference type="PANTHER" id="PTHR33353:SF34">
    <property type="entry name" value="ENDO-BETA-1,4-GLUCANASE D"/>
    <property type="match status" value="1"/>
</dbReference>
<keyword evidence="5" id="KW-0136">Cellulose degradation</keyword>
<evidence type="ECO:0000256" key="6">
    <source>
        <dbReference type="ARBA" id="ARBA00023157"/>
    </source>
</evidence>
<dbReference type="InterPro" id="IPR005103">
    <property type="entry name" value="AA9_LPMO"/>
</dbReference>
<evidence type="ECO:0000256" key="9">
    <source>
        <dbReference type="ARBA" id="ARBA00044502"/>
    </source>
</evidence>
<feature type="chain" id="PRO_5041292561" description="lytic cellulose monooxygenase (C4-dehydrogenating)" evidence="13">
    <location>
        <begin position="19"/>
        <end position="299"/>
    </location>
</feature>
<sequence>MSFCGVIILLGLAAQAIAHGYVATYTVNGVDFEGFRRLDAPPIPNSVGWSFSTPDEGSVLDISSPDMVCRHDGMAGPASAPISAGQVVDFHWTSADLEHNPDGWSQGHRGPVITYLAPCNGPCDQVDKTTLRWVKIAEAGLISGLANREGVWATDLLRQGNNSAMIPTSIAPGNYVIRNEIIATHRSNLLEPEFYMACANIEVTSGGNDDLSGKGVVATELYSREDKQLFGFSIYESTDPTWPIPGPPLYQGASRGDVPDSNNNGRPIATPTNPEPTPKIEPAPTDNPYLGPCGRAWRA</sequence>
<comment type="caution">
    <text evidence="15">The sequence shown here is derived from an EMBL/GenBank/DDBJ whole genome shotgun (WGS) entry which is preliminary data.</text>
</comment>
<keyword evidence="16" id="KW-1185">Reference proteome</keyword>
<evidence type="ECO:0000259" key="14">
    <source>
        <dbReference type="Pfam" id="PF03443"/>
    </source>
</evidence>
<accession>A0AA39GQ93</accession>
<evidence type="ECO:0000256" key="10">
    <source>
        <dbReference type="ARBA" id="ARBA00045077"/>
    </source>
</evidence>
<dbReference type="GO" id="GO:0030245">
    <property type="term" value="P:cellulose catabolic process"/>
    <property type="evidence" value="ECO:0007669"/>
    <property type="project" value="UniProtKB-KW"/>
</dbReference>
<name>A0AA39GQ93_SARSR</name>
<evidence type="ECO:0000313" key="16">
    <source>
        <dbReference type="Proteomes" id="UP001175261"/>
    </source>
</evidence>
<dbReference type="AlphaFoldDB" id="A0AA39GQ93"/>
<evidence type="ECO:0000256" key="4">
    <source>
        <dbReference type="ARBA" id="ARBA00022729"/>
    </source>
</evidence>
<evidence type="ECO:0000256" key="5">
    <source>
        <dbReference type="ARBA" id="ARBA00023001"/>
    </source>
</evidence>
<comment type="cofactor">
    <cofactor evidence="1">
        <name>Cu(2+)</name>
        <dbReference type="ChEBI" id="CHEBI:29036"/>
    </cofactor>
</comment>
<evidence type="ECO:0000256" key="11">
    <source>
        <dbReference type="ARBA" id="ARBA00047174"/>
    </source>
</evidence>
<dbReference type="EMBL" id="JAPDFR010000001">
    <property type="protein sequence ID" value="KAK0391570.1"/>
    <property type="molecule type" value="Genomic_DNA"/>
</dbReference>
<evidence type="ECO:0000313" key="15">
    <source>
        <dbReference type="EMBL" id="KAK0391570.1"/>
    </source>
</evidence>
<comment type="subcellular location">
    <subcellularLocation>
        <location evidence="2">Secreted</location>
    </subcellularLocation>
</comment>
<evidence type="ECO:0000256" key="3">
    <source>
        <dbReference type="ARBA" id="ARBA00022525"/>
    </source>
</evidence>
<feature type="domain" description="Auxiliary Activity family 9 catalytic" evidence="14">
    <location>
        <begin position="19"/>
        <end position="238"/>
    </location>
</feature>
<keyword evidence="4 13" id="KW-0732">Signal</keyword>
<reference evidence="15" key="1">
    <citation type="submission" date="2022-10" db="EMBL/GenBank/DDBJ databases">
        <title>Determination and structural analysis of whole genome sequence of Sarocladium strictum F4-1.</title>
        <authorList>
            <person name="Hu L."/>
            <person name="Jiang Y."/>
        </authorList>
    </citation>
    <scope>NUCLEOTIDE SEQUENCE</scope>
    <source>
        <strain evidence="15">F4-1</strain>
    </source>
</reference>
<evidence type="ECO:0000256" key="12">
    <source>
        <dbReference type="SAM" id="MobiDB-lite"/>
    </source>
</evidence>
<evidence type="ECO:0000256" key="2">
    <source>
        <dbReference type="ARBA" id="ARBA00004613"/>
    </source>
</evidence>
<keyword evidence="8" id="KW-0624">Polysaccharide degradation</keyword>
<gene>
    <name evidence="15" type="ORF">NLU13_1070</name>
</gene>
<dbReference type="EC" id="1.14.99.56" evidence="11"/>
<evidence type="ECO:0000256" key="7">
    <source>
        <dbReference type="ARBA" id="ARBA00023277"/>
    </source>
</evidence>
<comment type="similarity">
    <text evidence="9">Belongs to the polysaccharide monooxygenase AA9 family.</text>
</comment>
<dbReference type="PANTHER" id="PTHR33353">
    <property type="entry name" value="PUTATIVE (AFU_ORTHOLOGUE AFUA_1G12560)-RELATED"/>
    <property type="match status" value="1"/>
</dbReference>
<protein>
    <recommendedName>
        <fullName evidence="11">lytic cellulose monooxygenase (C4-dehydrogenating)</fullName>
        <ecNumber evidence="11">1.14.99.56</ecNumber>
    </recommendedName>
</protein>
<dbReference type="GO" id="GO:0005576">
    <property type="term" value="C:extracellular region"/>
    <property type="evidence" value="ECO:0007669"/>
    <property type="project" value="UniProtKB-SubCell"/>
</dbReference>
<evidence type="ECO:0000256" key="8">
    <source>
        <dbReference type="ARBA" id="ARBA00023326"/>
    </source>
</evidence>
<dbReference type="InterPro" id="IPR049892">
    <property type="entry name" value="AA9"/>
</dbReference>
<keyword evidence="7" id="KW-0119">Carbohydrate metabolism</keyword>
<evidence type="ECO:0000256" key="13">
    <source>
        <dbReference type="SAM" id="SignalP"/>
    </source>
</evidence>
<feature type="signal peptide" evidence="13">
    <location>
        <begin position="1"/>
        <end position="18"/>
    </location>
</feature>
<dbReference type="Gene3D" id="2.70.50.70">
    <property type="match status" value="1"/>
</dbReference>
<dbReference type="Proteomes" id="UP001175261">
    <property type="component" value="Unassembled WGS sequence"/>
</dbReference>
<evidence type="ECO:0000256" key="1">
    <source>
        <dbReference type="ARBA" id="ARBA00001973"/>
    </source>
</evidence>
<keyword evidence="6" id="KW-1015">Disulfide bond</keyword>
<dbReference type="CDD" id="cd21175">
    <property type="entry name" value="LPMO_AA9"/>
    <property type="match status" value="1"/>
</dbReference>
<keyword evidence="3" id="KW-0964">Secreted</keyword>